<dbReference type="AlphaFoldDB" id="F8MH81"/>
<dbReference type="Proteomes" id="UP000008065">
    <property type="component" value="Unassembled WGS sequence"/>
</dbReference>
<feature type="compositionally biased region" description="Basic and acidic residues" evidence="1">
    <location>
        <begin position="49"/>
        <end position="58"/>
    </location>
</feature>
<name>F8MH81_NEUT8</name>
<reference evidence="3" key="1">
    <citation type="journal article" date="2011" name="Genetics">
        <title>Massive changes in genome architecture accompany the transition to self-fertility in the filamentous fungus Neurospora tetrasperma.</title>
        <authorList>
            <person name="Ellison C.E."/>
            <person name="Stajich J.E."/>
            <person name="Jacobson D.J."/>
            <person name="Natvig D.O."/>
            <person name="Lapidus A."/>
            <person name="Foster B."/>
            <person name="Aerts A."/>
            <person name="Riley R."/>
            <person name="Lindquist E.A."/>
            <person name="Grigoriev I.V."/>
            <person name="Taylor J.W."/>
        </authorList>
    </citation>
    <scope>NUCLEOTIDE SEQUENCE [LARGE SCALE GENOMIC DNA]</scope>
    <source>
        <strain evidence="3">FGSC 2508 / P0657</strain>
    </source>
</reference>
<evidence type="ECO:0000313" key="3">
    <source>
        <dbReference type="Proteomes" id="UP000008065"/>
    </source>
</evidence>
<dbReference type="RefSeq" id="XP_009849070.1">
    <property type="nucleotide sequence ID" value="XM_009850768.1"/>
</dbReference>
<feature type="compositionally biased region" description="Low complexity" evidence="1">
    <location>
        <begin position="7"/>
        <end position="21"/>
    </location>
</feature>
<evidence type="ECO:0000256" key="1">
    <source>
        <dbReference type="SAM" id="MobiDB-lite"/>
    </source>
</evidence>
<dbReference type="VEuPathDB" id="FungiDB:NEUTE1DRAFT_94144"/>
<dbReference type="KEGG" id="nte:NEUTE1DRAFT94144"/>
<dbReference type="GeneID" id="20831636"/>
<keyword evidence="3" id="KW-1185">Reference proteome</keyword>
<dbReference type="HOGENOM" id="CLU_2979658_0_0_1"/>
<organism evidence="2 3">
    <name type="scientific">Neurospora tetrasperma (strain FGSC 2508 / ATCC MYA-4615 / P0657)</name>
    <dbReference type="NCBI Taxonomy" id="510951"/>
    <lineage>
        <taxon>Eukaryota</taxon>
        <taxon>Fungi</taxon>
        <taxon>Dikarya</taxon>
        <taxon>Ascomycota</taxon>
        <taxon>Pezizomycotina</taxon>
        <taxon>Sordariomycetes</taxon>
        <taxon>Sordariomycetidae</taxon>
        <taxon>Sordariales</taxon>
        <taxon>Sordariaceae</taxon>
        <taxon>Neurospora</taxon>
    </lineage>
</organism>
<feature type="region of interest" description="Disordered" evidence="1">
    <location>
        <begin position="1"/>
        <end position="58"/>
    </location>
</feature>
<evidence type="ECO:0000313" key="2">
    <source>
        <dbReference type="EMBL" id="EGO58746.1"/>
    </source>
</evidence>
<protein>
    <submittedName>
        <fullName evidence="2">Uncharacterized protein</fullName>
    </submittedName>
</protein>
<gene>
    <name evidence="2" type="ORF">NEUTE1DRAFT_94144</name>
</gene>
<dbReference type="EMBL" id="GL891303">
    <property type="protein sequence ID" value="EGO58746.1"/>
    <property type="molecule type" value="Genomic_DNA"/>
</dbReference>
<accession>F8MH81</accession>
<sequence length="58" mass="6125">MKHEQVSLSQQLSSSKSKASAGLENTAELPSKHAAIRTGFHKVVASGDATEKKIGHLP</sequence>
<proteinExistence type="predicted"/>